<dbReference type="InterPro" id="IPR050179">
    <property type="entry name" value="Trans_hexapeptide_repeat"/>
</dbReference>
<evidence type="ECO:0000313" key="2">
    <source>
        <dbReference type="Proteomes" id="UP000238956"/>
    </source>
</evidence>
<dbReference type="PANTHER" id="PTHR43300:SF11">
    <property type="entry name" value="ACETYLTRANSFERASE RV3034C-RELATED"/>
    <property type="match status" value="1"/>
</dbReference>
<dbReference type="GO" id="GO:0016740">
    <property type="term" value="F:transferase activity"/>
    <property type="evidence" value="ECO:0007669"/>
    <property type="project" value="UniProtKB-KW"/>
</dbReference>
<name>A0A2L0D4T4_9STRE</name>
<dbReference type="Gene3D" id="2.160.10.10">
    <property type="entry name" value="Hexapeptide repeat proteins"/>
    <property type="match status" value="1"/>
</dbReference>
<evidence type="ECO:0000313" key="1">
    <source>
        <dbReference type="EMBL" id="AUW96609.1"/>
    </source>
</evidence>
<dbReference type="EMBL" id="CP025536">
    <property type="protein sequence ID" value="AUW96609.1"/>
    <property type="molecule type" value="Genomic_DNA"/>
</dbReference>
<keyword evidence="2" id="KW-1185">Reference proteome</keyword>
<sequence length="222" mass="25224">MKFDTKYLTYRGKLAYKILKKLYLKSSLTRKLFYQYINRYEGGQFYSTTLRRIFKETRNIDVQIGSYGCFTDGFRPNVTVGAYCSIAPGVQRLVGNHPYDNISTYPLFYKKDFGALTETRYDEKQLSIGHDVWIGVNAIITGNVQNIGSGAIIGAGAVVTHDVEPYTIVAGVPARQIGVRFSEPIQEQLEKSKWWELTPDELAPMAELANQPEAFIKKSLRR</sequence>
<dbReference type="AlphaFoldDB" id="A0A2L0D4T4"/>
<dbReference type="SUPFAM" id="SSF51161">
    <property type="entry name" value="Trimeric LpxA-like enzymes"/>
    <property type="match status" value="1"/>
</dbReference>
<keyword evidence="1" id="KW-0808">Transferase</keyword>
<dbReference type="RefSeq" id="WP_104967936.1">
    <property type="nucleotide sequence ID" value="NZ_CP025536.1"/>
</dbReference>
<reference evidence="1 2" key="2">
    <citation type="submission" date="2018-02" db="EMBL/GenBank/DDBJ databases">
        <title>Whole genome sequencing analysis of Streptococcus pluranimalium isolated from cattle infected mastitis in China.</title>
        <authorList>
            <person name="Zhang J.-R."/>
            <person name="Hu G.-Z."/>
        </authorList>
    </citation>
    <scope>NUCLEOTIDE SEQUENCE [LARGE SCALE GENOMIC DNA]</scope>
    <source>
        <strain evidence="1 2">TH11417</strain>
    </source>
</reference>
<accession>A0A2L0D4T4</accession>
<dbReference type="InterPro" id="IPR011004">
    <property type="entry name" value="Trimer_LpxA-like_sf"/>
</dbReference>
<dbReference type="PANTHER" id="PTHR43300">
    <property type="entry name" value="ACETYLTRANSFERASE"/>
    <property type="match status" value="1"/>
</dbReference>
<dbReference type="GeneID" id="98393374"/>
<proteinExistence type="predicted"/>
<dbReference type="Proteomes" id="UP000238956">
    <property type="component" value="Chromosome"/>
</dbReference>
<dbReference type="KEGG" id="splr:C0J00_05560"/>
<protein>
    <submittedName>
        <fullName evidence="1">Transferase</fullName>
    </submittedName>
</protein>
<dbReference type="OrthoDB" id="9812571at2"/>
<dbReference type="CDD" id="cd03349">
    <property type="entry name" value="LbH_XAT"/>
    <property type="match status" value="1"/>
</dbReference>
<organism evidence="1 2">
    <name type="scientific">Streptococcus pluranimalium</name>
    <dbReference type="NCBI Taxonomy" id="82348"/>
    <lineage>
        <taxon>Bacteria</taxon>
        <taxon>Bacillati</taxon>
        <taxon>Bacillota</taxon>
        <taxon>Bacilli</taxon>
        <taxon>Lactobacillales</taxon>
        <taxon>Streptococcaceae</taxon>
        <taxon>Streptococcus</taxon>
    </lineage>
</organism>
<reference evidence="1 2" key="1">
    <citation type="submission" date="2017-12" db="EMBL/GenBank/DDBJ databases">
        <authorList>
            <person name="Hurst M.R.H."/>
        </authorList>
    </citation>
    <scope>NUCLEOTIDE SEQUENCE [LARGE SCALE GENOMIC DNA]</scope>
    <source>
        <strain evidence="1 2">TH11417</strain>
    </source>
</reference>
<gene>
    <name evidence="1" type="ORF">C0J00_05560</name>
</gene>